<dbReference type="EMBL" id="NNAY01002065">
    <property type="protein sequence ID" value="OXU22184.1"/>
    <property type="molecule type" value="Genomic_DNA"/>
</dbReference>
<gene>
    <name evidence="1" type="ORF">TSAR_001152</name>
</gene>
<sequence length="123" mass="13924">MIFKLHINSENRGENLTLHLQALKYDSIYVQHCVLTDFVLFKYNYCVKSVINALKVTNDAISGTLFALTQWIIINNVQSDTDSEGEDVSNDVPAEMLAAAKEIALNSLTNISKEKYTKVYNEF</sequence>
<evidence type="ECO:0000313" key="1">
    <source>
        <dbReference type="EMBL" id="OXU22184.1"/>
    </source>
</evidence>
<dbReference type="AlphaFoldDB" id="A0A232EV07"/>
<accession>A0A232EV07</accession>
<protein>
    <submittedName>
        <fullName evidence="1">Uncharacterized protein</fullName>
    </submittedName>
</protein>
<proteinExistence type="predicted"/>
<organism evidence="1 2">
    <name type="scientific">Trichomalopsis sarcophagae</name>
    <dbReference type="NCBI Taxonomy" id="543379"/>
    <lineage>
        <taxon>Eukaryota</taxon>
        <taxon>Metazoa</taxon>
        <taxon>Ecdysozoa</taxon>
        <taxon>Arthropoda</taxon>
        <taxon>Hexapoda</taxon>
        <taxon>Insecta</taxon>
        <taxon>Pterygota</taxon>
        <taxon>Neoptera</taxon>
        <taxon>Endopterygota</taxon>
        <taxon>Hymenoptera</taxon>
        <taxon>Apocrita</taxon>
        <taxon>Proctotrupomorpha</taxon>
        <taxon>Chalcidoidea</taxon>
        <taxon>Pteromalidae</taxon>
        <taxon>Pteromalinae</taxon>
        <taxon>Trichomalopsis</taxon>
    </lineage>
</organism>
<reference evidence="1 2" key="1">
    <citation type="journal article" date="2017" name="Curr. Biol.">
        <title>The Evolution of Venom by Co-option of Single-Copy Genes.</title>
        <authorList>
            <person name="Martinson E.O."/>
            <person name="Mrinalini"/>
            <person name="Kelkar Y.D."/>
            <person name="Chang C.H."/>
            <person name="Werren J.H."/>
        </authorList>
    </citation>
    <scope>NUCLEOTIDE SEQUENCE [LARGE SCALE GENOMIC DNA]</scope>
    <source>
        <strain evidence="1 2">Alberta</strain>
        <tissue evidence="1">Whole body</tissue>
    </source>
</reference>
<name>A0A232EV07_9HYME</name>
<dbReference type="Proteomes" id="UP000215335">
    <property type="component" value="Unassembled WGS sequence"/>
</dbReference>
<keyword evidence="2" id="KW-1185">Reference proteome</keyword>
<evidence type="ECO:0000313" key="2">
    <source>
        <dbReference type="Proteomes" id="UP000215335"/>
    </source>
</evidence>
<comment type="caution">
    <text evidence="1">The sequence shown here is derived from an EMBL/GenBank/DDBJ whole genome shotgun (WGS) entry which is preliminary data.</text>
</comment>